<evidence type="ECO:0000259" key="6">
    <source>
        <dbReference type="PROSITE" id="PS50049"/>
    </source>
</evidence>
<organism evidence="7 8">
    <name type="scientific">Eleginops maclovinus</name>
    <name type="common">Patagonian blennie</name>
    <name type="synonym">Eleginus maclovinus</name>
    <dbReference type="NCBI Taxonomy" id="56733"/>
    <lineage>
        <taxon>Eukaryota</taxon>
        <taxon>Metazoa</taxon>
        <taxon>Chordata</taxon>
        <taxon>Craniata</taxon>
        <taxon>Vertebrata</taxon>
        <taxon>Euteleostomi</taxon>
        <taxon>Actinopterygii</taxon>
        <taxon>Neopterygii</taxon>
        <taxon>Teleostei</taxon>
        <taxon>Neoteleostei</taxon>
        <taxon>Acanthomorphata</taxon>
        <taxon>Eupercaria</taxon>
        <taxon>Perciformes</taxon>
        <taxon>Notothenioidei</taxon>
        <taxon>Eleginopidae</taxon>
        <taxon>Eleginops</taxon>
    </lineage>
</organism>
<feature type="transmembrane region" description="Helical" evidence="5">
    <location>
        <begin position="39"/>
        <end position="61"/>
    </location>
</feature>
<keyword evidence="5" id="KW-0812">Transmembrane</keyword>
<dbReference type="GO" id="GO:0006955">
    <property type="term" value="P:immune response"/>
    <property type="evidence" value="ECO:0007669"/>
    <property type="project" value="InterPro"/>
</dbReference>
<keyword evidence="8" id="KW-1185">Reference proteome</keyword>
<dbReference type="Proteomes" id="UP001346869">
    <property type="component" value="Unassembled WGS sequence"/>
</dbReference>
<evidence type="ECO:0000256" key="5">
    <source>
        <dbReference type="SAM" id="Phobius"/>
    </source>
</evidence>
<keyword evidence="3" id="KW-0202">Cytokine</keyword>
<dbReference type="EMBL" id="JAUZQC010000010">
    <property type="protein sequence ID" value="KAK5864622.1"/>
    <property type="molecule type" value="Genomic_DNA"/>
</dbReference>
<dbReference type="GO" id="GO:0005164">
    <property type="term" value="F:tumor necrosis factor receptor binding"/>
    <property type="evidence" value="ECO:0007669"/>
    <property type="project" value="InterPro"/>
</dbReference>
<dbReference type="GO" id="GO:0005615">
    <property type="term" value="C:extracellular space"/>
    <property type="evidence" value="ECO:0007669"/>
    <property type="project" value="UniProtKB-KW"/>
</dbReference>
<dbReference type="GO" id="GO:0005125">
    <property type="term" value="F:cytokine activity"/>
    <property type="evidence" value="ECO:0007669"/>
    <property type="project" value="UniProtKB-KW"/>
</dbReference>
<evidence type="ECO:0000313" key="8">
    <source>
        <dbReference type="Proteomes" id="UP001346869"/>
    </source>
</evidence>
<feature type="domain" description="THD" evidence="6">
    <location>
        <begin position="93"/>
        <end position="229"/>
    </location>
</feature>
<dbReference type="InterPro" id="IPR006052">
    <property type="entry name" value="TNF_dom"/>
</dbReference>
<comment type="caution">
    <text evidence="7">The sequence shown here is derived from an EMBL/GenBank/DDBJ whole genome shotgun (WGS) entry which is preliminary data.</text>
</comment>
<dbReference type="GO" id="GO:0016020">
    <property type="term" value="C:membrane"/>
    <property type="evidence" value="ECO:0007669"/>
    <property type="project" value="UniProtKB-SubCell"/>
</dbReference>
<dbReference type="InterPro" id="IPR008983">
    <property type="entry name" value="Tumour_necrosis_fac-like_dom"/>
</dbReference>
<evidence type="ECO:0000256" key="4">
    <source>
        <dbReference type="ARBA" id="ARBA00023136"/>
    </source>
</evidence>
<evidence type="ECO:0000256" key="1">
    <source>
        <dbReference type="ARBA" id="ARBA00004370"/>
    </source>
</evidence>
<protein>
    <recommendedName>
        <fullName evidence="6">THD domain-containing protein</fullName>
    </recommendedName>
</protein>
<keyword evidence="5" id="KW-1133">Transmembrane helix</keyword>
<dbReference type="PROSITE" id="PS50049">
    <property type="entry name" value="THD_2"/>
    <property type="match status" value="1"/>
</dbReference>
<evidence type="ECO:0000256" key="3">
    <source>
        <dbReference type="ARBA" id="ARBA00022514"/>
    </source>
</evidence>
<name>A0AAN7XP13_ELEMC</name>
<gene>
    <name evidence="7" type="ORF">PBY51_015851</name>
</gene>
<reference evidence="7 8" key="1">
    <citation type="journal article" date="2023" name="Genes (Basel)">
        <title>Chromosome-Level Genome Assembly and Circadian Gene Repertoire of the Patagonia Blennie Eleginops maclovinus-The Closest Ancestral Proxy of Antarctic Cryonotothenioids.</title>
        <authorList>
            <person name="Cheng C.C."/>
            <person name="Rivera-Colon A.G."/>
            <person name="Minhas B.F."/>
            <person name="Wilson L."/>
            <person name="Rayamajhi N."/>
            <person name="Vargas-Chacoff L."/>
            <person name="Catchen J.M."/>
        </authorList>
    </citation>
    <scope>NUCLEOTIDE SEQUENCE [LARGE SCALE GENOMIC DNA]</scope>
    <source>
        <strain evidence="7">JMC-PN-2008</strain>
    </source>
</reference>
<comment type="similarity">
    <text evidence="2">Belongs to the tumor necrosis factor family.</text>
</comment>
<dbReference type="AlphaFoldDB" id="A0AAN7XP13"/>
<dbReference type="Gene3D" id="2.60.120.40">
    <property type="match status" value="1"/>
</dbReference>
<reference evidence="7 8" key="2">
    <citation type="journal article" date="2023" name="Mol. Biol. Evol.">
        <title>Genomics of Secondarily Temperate Adaptation in the Only Non-Antarctic Icefish.</title>
        <authorList>
            <person name="Rivera-Colon A.G."/>
            <person name="Rayamajhi N."/>
            <person name="Minhas B.F."/>
            <person name="Madrigal G."/>
            <person name="Bilyk K.T."/>
            <person name="Yoon V."/>
            <person name="Hune M."/>
            <person name="Gregory S."/>
            <person name="Cheng C.H.C."/>
            <person name="Catchen J.M."/>
        </authorList>
    </citation>
    <scope>NUCLEOTIDE SEQUENCE [LARGE SCALE GENOMIC DNA]</scope>
    <source>
        <strain evidence="7">JMC-PN-2008</strain>
    </source>
</reference>
<dbReference type="Pfam" id="PF00229">
    <property type="entry name" value="TNF"/>
    <property type="match status" value="1"/>
</dbReference>
<comment type="subcellular location">
    <subcellularLocation>
        <location evidence="1">Membrane</location>
    </subcellularLocation>
</comment>
<proteinExistence type="inferred from homology"/>
<evidence type="ECO:0000256" key="2">
    <source>
        <dbReference type="ARBA" id="ARBA00008670"/>
    </source>
</evidence>
<dbReference type="PANTHER" id="PTHR11471:SF57">
    <property type="entry name" value="CD154"/>
    <property type="match status" value="1"/>
</dbReference>
<dbReference type="SMART" id="SM00207">
    <property type="entry name" value="TNF"/>
    <property type="match status" value="1"/>
</dbReference>
<accession>A0AAN7XP13</accession>
<evidence type="ECO:0000313" key="7">
    <source>
        <dbReference type="EMBL" id="KAK5864622.1"/>
    </source>
</evidence>
<dbReference type="SUPFAM" id="SSF49842">
    <property type="entry name" value="TNF-like"/>
    <property type="match status" value="1"/>
</dbReference>
<dbReference type="PANTHER" id="PTHR11471">
    <property type="entry name" value="TUMOR NECROSIS FACTOR FAMILY MEMBER"/>
    <property type="match status" value="1"/>
</dbReference>
<sequence length="229" mass="25740">MINTYQTSIAPPPVPPRLSRSQSILIPASLPSHGHSKSLVRFLVGVVLLHLFLSVGGFIYLKQNDTMRSFVPPSGEGKFAFRSSGKQETSNRALASMEVEQQKDQKFGSGYLEWNINRSVLKSVSYYHKIWLTIEQPGDYYVYSRVTFSKGDSKLPLFSMVKLRKTEKLEEKTLMQAYCNSVPNSVQLCTATQGDVITLEKGNQLSVWLQELSLVSYIEGATTFGIFRL</sequence>
<keyword evidence="4 5" id="KW-0472">Membrane</keyword>